<proteinExistence type="predicted"/>
<dbReference type="Proteomes" id="UP000054359">
    <property type="component" value="Unassembled WGS sequence"/>
</dbReference>
<gene>
    <name evidence="1" type="ORF">X975_27021</name>
</gene>
<name>A0A087U657_STEMI</name>
<organism evidence="1 2">
    <name type="scientific">Stegodyphus mimosarum</name>
    <name type="common">African social velvet spider</name>
    <dbReference type="NCBI Taxonomy" id="407821"/>
    <lineage>
        <taxon>Eukaryota</taxon>
        <taxon>Metazoa</taxon>
        <taxon>Ecdysozoa</taxon>
        <taxon>Arthropoda</taxon>
        <taxon>Chelicerata</taxon>
        <taxon>Arachnida</taxon>
        <taxon>Araneae</taxon>
        <taxon>Araneomorphae</taxon>
        <taxon>Entelegynae</taxon>
        <taxon>Eresoidea</taxon>
        <taxon>Eresidae</taxon>
        <taxon>Stegodyphus</taxon>
    </lineage>
</organism>
<keyword evidence="2" id="KW-1185">Reference proteome</keyword>
<accession>A0A087U657</accession>
<evidence type="ECO:0000313" key="1">
    <source>
        <dbReference type="EMBL" id="KFM72846.1"/>
    </source>
</evidence>
<protein>
    <submittedName>
        <fullName evidence="1">Uncharacterized protein</fullName>
    </submittedName>
</protein>
<dbReference type="AlphaFoldDB" id="A0A087U657"/>
<feature type="non-terminal residue" evidence="1">
    <location>
        <position position="67"/>
    </location>
</feature>
<sequence>MLSDVHRMKIFHYILFLQCTSWLIFRAVIARRNPFLISGRFHPLHNMFDNRTPKFLCPVGRRYDRRT</sequence>
<reference evidence="1 2" key="1">
    <citation type="submission" date="2013-11" db="EMBL/GenBank/DDBJ databases">
        <title>Genome sequencing of Stegodyphus mimosarum.</title>
        <authorList>
            <person name="Bechsgaard J."/>
        </authorList>
    </citation>
    <scope>NUCLEOTIDE SEQUENCE [LARGE SCALE GENOMIC DNA]</scope>
</reference>
<dbReference type="EMBL" id="KK118381">
    <property type="protein sequence ID" value="KFM72846.1"/>
    <property type="molecule type" value="Genomic_DNA"/>
</dbReference>
<evidence type="ECO:0000313" key="2">
    <source>
        <dbReference type="Proteomes" id="UP000054359"/>
    </source>
</evidence>